<dbReference type="EMBL" id="CP064782">
    <property type="protein sequence ID" value="QWT49486.1"/>
    <property type="molecule type" value="Genomic_DNA"/>
</dbReference>
<dbReference type="AlphaFoldDB" id="A0A975XV53"/>
<dbReference type="Proteomes" id="UP000683428">
    <property type="component" value="Chromosome"/>
</dbReference>
<organism evidence="1 2">
    <name type="scientific">Azospira inquinata</name>
    <dbReference type="NCBI Taxonomy" id="2785627"/>
    <lineage>
        <taxon>Bacteria</taxon>
        <taxon>Pseudomonadati</taxon>
        <taxon>Pseudomonadota</taxon>
        <taxon>Betaproteobacteria</taxon>
        <taxon>Rhodocyclales</taxon>
        <taxon>Rhodocyclaceae</taxon>
        <taxon>Azospira</taxon>
    </lineage>
</organism>
<dbReference type="KEGG" id="aiq:Azoinq_02385"/>
<dbReference type="RefSeq" id="WP_216126888.1">
    <property type="nucleotide sequence ID" value="NZ_CP064782.1"/>
</dbReference>
<reference evidence="1" key="1">
    <citation type="submission" date="2020-11" db="EMBL/GenBank/DDBJ databases">
        <title>Azospira inquinata sp. nov.</title>
        <authorList>
            <person name="Moe W.M."/>
            <person name="Mikes M.C."/>
        </authorList>
    </citation>
    <scope>NUCLEOTIDE SEQUENCE</scope>
    <source>
        <strain evidence="1">Azo-3</strain>
    </source>
</reference>
<gene>
    <name evidence="1" type="ORF">Azoinq_02385</name>
</gene>
<evidence type="ECO:0000313" key="2">
    <source>
        <dbReference type="Proteomes" id="UP000683428"/>
    </source>
</evidence>
<keyword evidence="2" id="KW-1185">Reference proteome</keyword>
<proteinExistence type="predicted"/>
<protein>
    <submittedName>
        <fullName evidence="1">Uncharacterized protein</fullName>
    </submittedName>
</protein>
<sequence length="122" mass="13048">MTDKPQATGPLTSLDRDTRALEKEIERRGVILGIDWNDTAQVRALAEEALSHGRDASRQAAHGGKDHQAQAKAELFGFAALMLRTMAISAEEGFFTHGGTAWKAFGKALWEVSGLDGDGPAA</sequence>
<evidence type="ECO:0000313" key="1">
    <source>
        <dbReference type="EMBL" id="QWT49486.1"/>
    </source>
</evidence>
<accession>A0A975XV53</accession>
<name>A0A975XV53_9RHOO</name>